<name>A0A6J4J0Y4_9SPHI</name>
<accession>A0A6J4J0Y4</accession>
<dbReference type="GO" id="GO:0051205">
    <property type="term" value="P:protein insertion into membrane"/>
    <property type="evidence" value="ECO:0007669"/>
    <property type="project" value="TreeGrafter"/>
</dbReference>
<dbReference type="Gene3D" id="2.70.98.90">
    <property type="match status" value="1"/>
</dbReference>
<feature type="compositionally biased region" description="Pro residues" evidence="14">
    <location>
        <begin position="614"/>
        <end position="629"/>
    </location>
</feature>
<comment type="subcellular location">
    <subcellularLocation>
        <location evidence="1">Cell inner membrane</location>
        <topology evidence="1">Multi-pass membrane protein</topology>
    </subcellularLocation>
    <subcellularLocation>
        <location evidence="13">Cell membrane</location>
        <topology evidence="13">Multi-pass membrane protein</topology>
    </subcellularLocation>
</comment>
<protein>
    <recommendedName>
        <fullName evidence="3 13">Membrane protein insertase YidC</fullName>
    </recommendedName>
    <alternativeName>
        <fullName evidence="12 13">Foldase YidC</fullName>
    </alternativeName>
    <alternativeName>
        <fullName evidence="11 13">Membrane integrase YidC</fullName>
    </alternativeName>
    <alternativeName>
        <fullName evidence="13">Membrane protein YidC</fullName>
    </alternativeName>
</protein>
<keyword evidence="4 13" id="KW-0813">Transport</keyword>
<feature type="domain" description="Membrane insertase YidC/Oxa/ALB C-terminal" evidence="15">
    <location>
        <begin position="372"/>
        <end position="565"/>
    </location>
</feature>
<organism evidence="17">
    <name type="scientific">uncultured Cytophagales bacterium</name>
    <dbReference type="NCBI Taxonomy" id="158755"/>
    <lineage>
        <taxon>Bacteria</taxon>
        <taxon>Pseudomonadati</taxon>
        <taxon>Bacteroidota</taxon>
        <taxon>Sphingobacteriia</taxon>
        <taxon>Sphingobacteriales</taxon>
        <taxon>environmental samples</taxon>
    </lineage>
</organism>
<proteinExistence type="inferred from homology"/>
<dbReference type="PANTHER" id="PTHR12428:SF65">
    <property type="entry name" value="CYTOCHROME C OXIDASE ASSEMBLY PROTEIN COX18, MITOCHONDRIAL"/>
    <property type="match status" value="1"/>
</dbReference>
<dbReference type="InterPro" id="IPR001708">
    <property type="entry name" value="YidC/ALB3/OXA1/COX18"/>
</dbReference>
<dbReference type="GO" id="GO:0005886">
    <property type="term" value="C:plasma membrane"/>
    <property type="evidence" value="ECO:0007669"/>
    <property type="project" value="UniProtKB-SubCell"/>
</dbReference>
<dbReference type="Pfam" id="PF02096">
    <property type="entry name" value="60KD_IMP"/>
    <property type="match status" value="1"/>
</dbReference>
<evidence type="ECO:0000256" key="1">
    <source>
        <dbReference type="ARBA" id="ARBA00004429"/>
    </source>
</evidence>
<keyword evidence="7 13" id="KW-0653">Protein transport</keyword>
<evidence type="ECO:0000256" key="11">
    <source>
        <dbReference type="ARBA" id="ARBA00033245"/>
    </source>
</evidence>
<dbReference type="EMBL" id="CADCTQ010000241">
    <property type="protein sequence ID" value="CAA9266050.1"/>
    <property type="molecule type" value="Genomic_DNA"/>
</dbReference>
<dbReference type="GO" id="GO:0032977">
    <property type="term" value="F:membrane insertase activity"/>
    <property type="evidence" value="ECO:0007669"/>
    <property type="project" value="InterPro"/>
</dbReference>
<evidence type="ECO:0000256" key="2">
    <source>
        <dbReference type="ARBA" id="ARBA00010527"/>
    </source>
</evidence>
<feature type="domain" description="Membrane insertase YidC N-terminal" evidence="16">
    <location>
        <begin position="86"/>
        <end position="362"/>
    </location>
</feature>
<dbReference type="InterPro" id="IPR028053">
    <property type="entry name" value="Membr_insert_YidC_N"/>
</dbReference>
<feature type="transmembrane region" description="Helical" evidence="13">
    <location>
        <begin position="6"/>
        <end position="24"/>
    </location>
</feature>
<evidence type="ECO:0000313" key="17">
    <source>
        <dbReference type="EMBL" id="CAA9266050.1"/>
    </source>
</evidence>
<evidence type="ECO:0000256" key="4">
    <source>
        <dbReference type="ARBA" id="ARBA00022448"/>
    </source>
</evidence>
<evidence type="ECO:0000256" key="3">
    <source>
        <dbReference type="ARBA" id="ARBA00015325"/>
    </source>
</evidence>
<evidence type="ECO:0000256" key="8">
    <source>
        <dbReference type="ARBA" id="ARBA00022989"/>
    </source>
</evidence>
<dbReference type="CDD" id="cd20070">
    <property type="entry name" value="5TM_YidC_Alb3"/>
    <property type="match status" value="1"/>
</dbReference>
<keyword evidence="9 13" id="KW-0472">Membrane</keyword>
<feature type="transmembrane region" description="Helical" evidence="13">
    <location>
        <begin position="429"/>
        <end position="455"/>
    </location>
</feature>
<evidence type="ECO:0000256" key="12">
    <source>
        <dbReference type="ARBA" id="ARBA00033342"/>
    </source>
</evidence>
<feature type="transmembrane region" description="Helical" evidence="13">
    <location>
        <begin position="371"/>
        <end position="392"/>
    </location>
</feature>
<dbReference type="PRINTS" id="PR00701">
    <property type="entry name" value="60KDINNERMP"/>
</dbReference>
<dbReference type="NCBIfam" id="NF002356">
    <property type="entry name" value="PRK01318.2-3"/>
    <property type="match status" value="1"/>
</dbReference>
<evidence type="ECO:0000256" key="7">
    <source>
        <dbReference type="ARBA" id="ARBA00022927"/>
    </source>
</evidence>
<feature type="compositionally biased region" description="Basic and acidic residues" evidence="14">
    <location>
        <begin position="593"/>
        <end position="607"/>
    </location>
</feature>
<evidence type="ECO:0000256" key="9">
    <source>
        <dbReference type="ARBA" id="ARBA00023136"/>
    </source>
</evidence>
<dbReference type="InterPro" id="IPR047196">
    <property type="entry name" value="YidC_ALB_C"/>
</dbReference>
<dbReference type="CDD" id="cd19961">
    <property type="entry name" value="EcYidC-like_peri"/>
    <property type="match status" value="1"/>
</dbReference>
<dbReference type="InterPro" id="IPR038221">
    <property type="entry name" value="YidC_periplasmic_sf"/>
</dbReference>
<comment type="similarity">
    <text evidence="2 13">Belongs to the OXA1/ALB3/YidC family. Type 1 subfamily.</text>
</comment>
<sequence>MDRNQLIGITLIFLLLFVYLQFFAPNPQPKQAMKDTAAQLADTTKKGTVTAVAPDAPNPNDSLVREQFRRQYGDFAGAATGETRDVVLENKDIRLTLNTQGGAVKEVLLKNYKTYNGQPLVLIDPQSSTMSLRLPTNAGELDLMRLFFTTSSPSPQVVREGDSSSVVFRLNVSPTQYVEQVYSLKGSGFQVGYDLRLVGLDNLVRNNPVRFDWTARLKRLELDIESSRITSTVNYYTAGEEFDYLSEASKDPEEKQVGEPIQWVSLKQKFFLSSLIARNTQISSAVLRSSVNPADSSTIKTLEATLTLPIADLKSGKGNYEFYFGPNDYQTVKNVADSFGKNVYLGWPVVNLVNRFIIVPLFHFLERFITNYGVLIIVLVLLIKTLLLPLVYRSYIAMAKMRAMKPEIDEMKAQFPDDMQKQQQEQMKLYGQVGVNPLSGCIPVLLQMPILLALFSLFPNLIEFRQQGFLWANDLSTYDSVATLPFVIPFYGSHVSLFTILMTISSIAYAYYNNQLTTIEGPTKTLQYIMPVMFMFILNSLPAGLSFYYFVSNVVTIGQQLTIRRFVDDNKIRKTLEENKVKNKDKKKSKFQQRLEDALRQAEEAKKANNGRPGTPPPARPTPPTRNKK</sequence>
<gene>
    <name evidence="13" type="primary">yidC</name>
    <name evidence="17" type="ORF">AVDCRST_MAG56-2775</name>
</gene>
<dbReference type="HAMAP" id="MF_01810">
    <property type="entry name" value="YidC_type1"/>
    <property type="match status" value="1"/>
</dbReference>
<dbReference type="InterPro" id="IPR028055">
    <property type="entry name" value="YidC/Oxa/ALB_C"/>
</dbReference>
<keyword evidence="6 13" id="KW-0812">Transmembrane</keyword>
<feature type="transmembrane region" description="Helical" evidence="13">
    <location>
        <begin position="488"/>
        <end position="512"/>
    </location>
</feature>
<reference evidence="17" key="1">
    <citation type="submission" date="2020-02" db="EMBL/GenBank/DDBJ databases">
        <authorList>
            <person name="Meier V. D."/>
        </authorList>
    </citation>
    <scope>NUCLEOTIDE SEQUENCE</scope>
    <source>
        <strain evidence="17">AVDCRST_MAG56</strain>
    </source>
</reference>
<comment type="function">
    <text evidence="13">Required for the insertion and/or proper folding and/or complex formation of integral membrane proteins into the membrane. Involved in integration of membrane proteins that insert both dependently and independently of the Sec translocase complex, as well as at least some lipoproteins. Aids folding of multispanning membrane proteins.</text>
</comment>
<evidence type="ECO:0000256" key="5">
    <source>
        <dbReference type="ARBA" id="ARBA00022475"/>
    </source>
</evidence>
<dbReference type="NCBIfam" id="TIGR03592">
    <property type="entry name" value="yidC_oxa1_cterm"/>
    <property type="match status" value="1"/>
</dbReference>
<dbReference type="AlphaFoldDB" id="A0A6J4J0Y4"/>
<evidence type="ECO:0000259" key="15">
    <source>
        <dbReference type="Pfam" id="PF02096"/>
    </source>
</evidence>
<evidence type="ECO:0000256" key="6">
    <source>
        <dbReference type="ARBA" id="ARBA00022692"/>
    </source>
</evidence>
<keyword evidence="5 13" id="KW-1003">Cell membrane</keyword>
<dbReference type="InterPro" id="IPR019998">
    <property type="entry name" value="Membr_insert_YidC"/>
</dbReference>
<evidence type="ECO:0000259" key="16">
    <source>
        <dbReference type="Pfam" id="PF14849"/>
    </source>
</evidence>
<evidence type="ECO:0000256" key="13">
    <source>
        <dbReference type="HAMAP-Rule" id="MF_01810"/>
    </source>
</evidence>
<comment type="subunit">
    <text evidence="13">Interacts with the Sec translocase complex via SecD. Specifically interacts with transmembrane segments of nascent integral membrane proteins during membrane integration.</text>
</comment>
<dbReference type="PANTHER" id="PTHR12428">
    <property type="entry name" value="OXA1"/>
    <property type="match status" value="1"/>
</dbReference>
<dbReference type="Pfam" id="PF14849">
    <property type="entry name" value="YidC_periplas"/>
    <property type="match status" value="1"/>
</dbReference>
<dbReference type="NCBIfam" id="TIGR03593">
    <property type="entry name" value="yidC_nterm"/>
    <property type="match status" value="1"/>
</dbReference>
<feature type="region of interest" description="Disordered" evidence="14">
    <location>
        <begin position="581"/>
        <end position="629"/>
    </location>
</feature>
<feature type="transmembrane region" description="Helical" evidence="13">
    <location>
        <begin position="532"/>
        <end position="551"/>
    </location>
</feature>
<evidence type="ECO:0000256" key="10">
    <source>
        <dbReference type="ARBA" id="ARBA00023186"/>
    </source>
</evidence>
<dbReference type="GO" id="GO:0015031">
    <property type="term" value="P:protein transport"/>
    <property type="evidence" value="ECO:0007669"/>
    <property type="project" value="UniProtKB-KW"/>
</dbReference>
<keyword evidence="8 13" id="KW-1133">Transmembrane helix</keyword>
<keyword evidence="10 13" id="KW-0143">Chaperone</keyword>
<evidence type="ECO:0000256" key="14">
    <source>
        <dbReference type="SAM" id="MobiDB-lite"/>
    </source>
</evidence>